<dbReference type="OrthoDB" id="430851at2759"/>
<gene>
    <name evidence="1" type="ORF">H5410_036310</name>
</gene>
<evidence type="ECO:0000313" key="2">
    <source>
        <dbReference type="Proteomes" id="UP000824120"/>
    </source>
</evidence>
<proteinExistence type="predicted"/>
<reference evidence="1 2" key="1">
    <citation type="submission" date="2020-09" db="EMBL/GenBank/DDBJ databases">
        <title>De no assembly of potato wild relative species, Solanum commersonii.</title>
        <authorList>
            <person name="Cho K."/>
        </authorList>
    </citation>
    <scope>NUCLEOTIDE SEQUENCE [LARGE SCALE GENOMIC DNA]</scope>
    <source>
        <strain evidence="1">LZ3.2</strain>
        <tissue evidence="1">Leaf</tissue>
    </source>
</reference>
<name>A0A9J5Y7S8_SOLCO</name>
<evidence type="ECO:0000313" key="1">
    <source>
        <dbReference type="EMBL" id="KAG5595078.1"/>
    </source>
</evidence>
<sequence>MAHLLAAVSLPPVTYQPTDKQYRSRKFPQMRFDKSVIQHREEVLELRGQKLELRIIYISQKQAYNLFMFDVPLLCDGKETPQSNKISSVTGRLAVRAAK</sequence>
<comment type="caution">
    <text evidence="1">The sequence shown here is derived from an EMBL/GenBank/DDBJ whole genome shotgun (WGS) entry which is preliminary data.</text>
</comment>
<protein>
    <submittedName>
        <fullName evidence="1">Uncharacterized protein</fullName>
    </submittedName>
</protein>
<keyword evidence="2" id="KW-1185">Reference proteome</keyword>
<dbReference type="AlphaFoldDB" id="A0A9J5Y7S8"/>
<dbReference type="Proteomes" id="UP000824120">
    <property type="component" value="Chromosome 7"/>
</dbReference>
<feature type="non-terminal residue" evidence="1">
    <location>
        <position position="99"/>
    </location>
</feature>
<organism evidence="1 2">
    <name type="scientific">Solanum commersonii</name>
    <name type="common">Commerson's wild potato</name>
    <name type="synonym">Commerson's nightshade</name>
    <dbReference type="NCBI Taxonomy" id="4109"/>
    <lineage>
        <taxon>Eukaryota</taxon>
        <taxon>Viridiplantae</taxon>
        <taxon>Streptophyta</taxon>
        <taxon>Embryophyta</taxon>
        <taxon>Tracheophyta</taxon>
        <taxon>Spermatophyta</taxon>
        <taxon>Magnoliopsida</taxon>
        <taxon>eudicotyledons</taxon>
        <taxon>Gunneridae</taxon>
        <taxon>Pentapetalae</taxon>
        <taxon>asterids</taxon>
        <taxon>lamiids</taxon>
        <taxon>Solanales</taxon>
        <taxon>Solanaceae</taxon>
        <taxon>Solanoideae</taxon>
        <taxon>Solaneae</taxon>
        <taxon>Solanum</taxon>
    </lineage>
</organism>
<dbReference type="EMBL" id="JACXVP010000007">
    <property type="protein sequence ID" value="KAG5595078.1"/>
    <property type="molecule type" value="Genomic_DNA"/>
</dbReference>
<accession>A0A9J5Y7S8</accession>